<gene>
    <name evidence="10" type="ORF">PoB_001521100</name>
</gene>
<evidence type="ECO:0000313" key="11">
    <source>
        <dbReference type="Proteomes" id="UP000735302"/>
    </source>
</evidence>
<dbReference type="AlphaFoldDB" id="A0AAV3Z2A4"/>
<accession>A0AAV3Z2A4</accession>
<evidence type="ECO:0000256" key="8">
    <source>
        <dbReference type="ARBA" id="ARBA00023242"/>
    </source>
</evidence>
<keyword evidence="3" id="KW-0479">Metal-binding</keyword>
<keyword evidence="6" id="KW-0238">DNA-binding</keyword>
<feature type="coiled-coil region" evidence="9">
    <location>
        <begin position="84"/>
        <end position="142"/>
    </location>
</feature>
<sequence>MEGSFDPLKNAYLEKEADEFVERVRAFVTDVKEALANDHFCASTKDGTMTQACTFLRQPLPSVIPTDGQEAMFQNNRDCTYTSLTQIKREMVQMKQDIFSLQMEKESMNHFTSMILEERMKRRKLKEDYKRLAAEFKQVKSTHLQEVALFNRCVARIRKYIKNIKAVSVFKNPLTTSTFRWTPAESKPAWSVPKSQSISTTTWLAQTPSLSSMASSSPGSSWTPAASSTTTQISWPNFKFKPFGSLSTSTSAFHAPAIASSSTSASDTSTSLSCSPTPQLVSPVSSACASTSTTYSPQPPSYSPKSPSYTPISPTYSPTLPFYSPASSSYSPKSPSYTPISPTYSPTLPFYSPASPSYSPKSPSYTPISPTIPFYSPASPSYSPKSPSYTPISPTYSPTLPFYSPASPSYSPTSPSFSPTPP</sequence>
<evidence type="ECO:0000256" key="9">
    <source>
        <dbReference type="SAM" id="Coils"/>
    </source>
</evidence>
<dbReference type="GO" id="GO:0046872">
    <property type="term" value="F:metal ion binding"/>
    <property type="evidence" value="ECO:0007669"/>
    <property type="project" value="UniProtKB-KW"/>
</dbReference>
<keyword evidence="8" id="KW-0539">Nucleus</keyword>
<keyword evidence="7" id="KW-0804">Transcription</keyword>
<dbReference type="PROSITE" id="PS00115">
    <property type="entry name" value="RNA_POL_II_REPEAT"/>
    <property type="match status" value="1"/>
</dbReference>
<evidence type="ECO:0000313" key="10">
    <source>
        <dbReference type="EMBL" id="GFN88705.1"/>
    </source>
</evidence>
<keyword evidence="2" id="KW-0597">Phosphoprotein</keyword>
<reference evidence="10 11" key="1">
    <citation type="journal article" date="2021" name="Elife">
        <title>Chloroplast acquisition without the gene transfer in kleptoplastic sea slugs, Plakobranchus ocellatus.</title>
        <authorList>
            <person name="Maeda T."/>
            <person name="Takahashi S."/>
            <person name="Yoshida T."/>
            <person name="Shimamura S."/>
            <person name="Takaki Y."/>
            <person name="Nagai Y."/>
            <person name="Toyoda A."/>
            <person name="Suzuki Y."/>
            <person name="Arimoto A."/>
            <person name="Ishii H."/>
            <person name="Satoh N."/>
            <person name="Nishiyama T."/>
            <person name="Hasebe M."/>
            <person name="Maruyama T."/>
            <person name="Minagawa J."/>
            <person name="Obokata J."/>
            <person name="Shigenobu S."/>
        </authorList>
    </citation>
    <scope>NUCLEOTIDE SEQUENCE [LARGE SCALE GENOMIC DNA]</scope>
</reference>
<dbReference type="InterPro" id="IPR000684">
    <property type="entry name" value="RNA_pol_II_repeat_euk"/>
</dbReference>
<comment type="subcellular location">
    <subcellularLocation>
        <location evidence="1">Nucleus</location>
    </subcellularLocation>
</comment>
<evidence type="ECO:0000256" key="6">
    <source>
        <dbReference type="ARBA" id="ARBA00023125"/>
    </source>
</evidence>
<keyword evidence="4" id="KW-0677">Repeat</keyword>
<evidence type="ECO:0000256" key="3">
    <source>
        <dbReference type="ARBA" id="ARBA00022723"/>
    </source>
</evidence>
<dbReference type="GO" id="GO:0000428">
    <property type="term" value="C:DNA-directed RNA polymerase complex"/>
    <property type="evidence" value="ECO:0007669"/>
    <property type="project" value="UniProtKB-KW"/>
</dbReference>
<protein>
    <submittedName>
        <fullName evidence="10">DNA-directed RNA polymerase subunit</fullName>
    </submittedName>
</protein>
<dbReference type="GO" id="GO:0006366">
    <property type="term" value="P:transcription by RNA polymerase II"/>
    <property type="evidence" value="ECO:0007669"/>
    <property type="project" value="InterPro"/>
</dbReference>
<dbReference type="GO" id="GO:0003677">
    <property type="term" value="F:DNA binding"/>
    <property type="evidence" value="ECO:0007669"/>
    <property type="project" value="UniProtKB-KW"/>
</dbReference>
<name>A0AAV3Z2A4_9GAST</name>
<evidence type="ECO:0000256" key="1">
    <source>
        <dbReference type="ARBA" id="ARBA00004123"/>
    </source>
</evidence>
<comment type="caution">
    <text evidence="10">The sequence shown here is derived from an EMBL/GenBank/DDBJ whole genome shotgun (WGS) entry which is preliminary data.</text>
</comment>
<keyword evidence="10" id="KW-0240">DNA-directed RNA polymerase</keyword>
<dbReference type="PRINTS" id="PR01217">
    <property type="entry name" value="PRICHEXTENSN"/>
</dbReference>
<keyword evidence="5" id="KW-0862">Zinc</keyword>
<dbReference type="GO" id="GO:0005634">
    <property type="term" value="C:nucleus"/>
    <property type="evidence" value="ECO:0007669"/>
    <property type="project" value="UniProtKB-SubCell"/>
</dbReference>
<keyword evidence="9" id="KW-0175">Coiled coil</keyword>
<dbReference type="Proteomes" id="UP000735302">
    <property type="component" value="Unassembled WGS sequence"/>
</dbReference>
<evidence type="ECO:0000256" key="5">
    <source>
        <dbReference type="ARBA" id="ARBA00022833"/>
    </source>
</evidence>
<evidence type="ECO:0000256" key="2">
    <source>
        <dbReference type="ARBA" id="ARBA00022553"/>
    </source>
</evidence>
<keyword evidence="11" id="KW-1185">Reference proteome</keyword>
<dbReference type="EMBL" id="BLXT01001881">
    <property type="protein sequence ID" value="GFN88705.1"/>
    <property type="molecule type" value="Genomic_DNA"/>
</dbReference>
<evidence type="ECO:0000256" key="7">
    <source>
        <dbReference type="ARBA" id="ARBA00023163"/>
    </source>
</evidence>
<organism evidence="10 11">
    <name type="scientific">Plakobranchus ocellatus</name>
    <dbReference type="NCBI Taxonomy" id="259542"/>
    <lineage>
        <taxon>Eukaryota</taxon>
        <taxon>Metazoa</taxon>
        <taxon>Spiralia</taxon>
        <taxon>Lophotrochozoa</taxon>
        <taxon>Mollusca</taxon>
        <taxon>Gastropoda</taxon>
        <taxon>Heterobranchia</taxon>
        <taxon>Euthyneura</taxon>
        <taxon>Panpulmonata</taxon>
        <taxon>Sacoglossa</taxon>
        <taxon>Placobranchoidea</taxon>
        <taxon>Plakobranchidae</taxon>
        <taxon>Plakobranchus</taxon>
    </lineage>
</organism>
<evidence type="ECO:0000256" key="4">
    <source>
        <dbReference type="ARBA" id="ARBA00022737"/>
    </source>
</evidence>
<proteinExistence type="predicted"/>